<organism evidence="2 3">
    <name type="scientific">Arthrobacter cupressi</name>
    <dbReference type="NCBI Taxonomy" id="1045773"/>
    <lineage>
        <taxon>Bacteria</taxon>
        <taxon>Bacillati</taxon>
        <taxon>Actinomycetota</taxon>
        <taxon>Actinomycetes</taxon>
        <taxon>Micrococcales</taxon>
        <taxon>Micrococcaceae</taxon>
        <taxon>Arthrobacter</taxon>
    </lineage>
</organism>
<dbReference type="RefSeq" id="WP_139163256.1">
    <property type="nucleotide sequence ID" value="NZ_FNEI01000001.1"/>
</dbReference>
<dbReference type="STRING" id="1045773.SAMN05216555_101154"/>
<name>A0A1G8I7D5_9MICC</name>
<protein>
    <recommendedName>
        <fullName evidence="4">Lipoprotein</fullName>
    </recommendedName>
</protein>
<dbReference type="EMBL" id="FNEI01000001">
    <property type="protein sequence ID" value="SDI14889.1"/>
    <property type="molecule type" value="Genomic_DNA"/>
</dbReference>
<evidence type="ECO:0000313" key="3">
    <source>
        <dbReference type="Proteomes" id="UP000182130"/>
    </source>
</evidence>
<keyword evidence="1" id="KW-0732">Signal</keyword>
<sequence length="232" mass="23692">MHSAVFGKTAAGVALAIALGATAAACAPSPAAAPTSDRTAGPALTLTSSRTEAAKAEQERKAKPVKTFTFPDGHISFQYPAGWSVATADCPTVPGGPTGCVEATVRSKGKSVAFLVSGFYGDGGSGPVDRTVFDSAAVPGLAGFEGSPAFGFFKDSYGDVNDHYFMDIRRADELVSGSTGSGSGQVTLPNGVGIFRVYIDSPGFASDAEAKAWMGTVEYAQLKALLLSVSYK</sequence>
<dbReference type="OrthoDB" id="4944818at2"/>
<reference evidence="3" key="1">
    <citation type="submission" date="2016-10" db="EMBL/GenBank/DDBJ databases">
        <authorList>
            <person name="Varghese N."/>
            <person name="Submissions S."/>
        </authorList>
    </citation>
    <scope>NUCLEOTIDE SEQUENCE [LARGE SCALE GENOMIC DNA]</scope>
    <source>
        <strain evidence="3">CGMCC 1.10783</strain>
    </source>
</reference>
<accession>A0A1G8I7D5</accession>
<proteinExistence type="predicted"/>
<gene>
    <name evidence="2" type="ORF">SAMN05216555_101154</name>
</gene>
<evidence type="ECO:0008006" key="4">
    <source>
        <dbReference type="Google" id="ProtNLM"/>
    </source>
</evidence>
<feature type="chain" id="PRO_5038422283" description="Lipoprotein" evidence="1">
    <location>
        <begin position="24"/>
        <end position="232"/>
    </location>
</feature>
<evidence type="ECO:0000256" key="1">
    <source>
        <dbReference type="SAM" id="SignalP"/>
    </source>
</evidence>
<feature type="signal peptide" evidence="1">
    <location>
        <begin position="1"/>
        <end position="23"/>
    </location>
</feature>
<dbReference type="Proteomes" id="UP000182130">
    <property type="component" value="Unassembled WGS sequence"/>
</dbReference>
<dbReference type="AlphaFoldDB" id="A0A1G8I7D5"/>
<keyword evidence="3" id="KW-1185">Reference proteome</keyword>
<evidence type="ECO:0000313" key="2">
    <source>
        <dbReference type="EMBL" id="SDI14889.1"/>
    </source>
</evidence>